<dbReference type="Proteomes" id="UP000255529">
    <property type="component" value="Unassembled WGS sequence"/>
</dbReference>
<reference evidence="3 4" key="1">
    <citation type="submission" date="2018-06" db="EMBL/GenBank/DDBJ databases">
        <authorList>
            <consortium name="Pathogen Informatics"/>
            <person name="Doyle S."/>
        </authorList>
    </citation>
    <scope>NUCLEOTIDE SEQUENCE [LARGE SCALE GENOMIC DNA]</scope>
    <source>
        <strain evidence="3 4">NCTC11544</strain>
    </source>
</reference>
<dbReference type="InterPro" id="IPR040423">
    <property type="entry name" value="PEA_transferase"/>
</dbReference>
<dbReference type="GO" id="GO:0043838">
    <property type="term" value="F:phosphatidylethanolamine:Kdo2-lipid A phosphoethanolamine transferase activity"/>
    <property type="evidence" value="ECO:0007669"/>
    <property type="project" value="TreeGrafter"/>
</dbReference>
<keyword evidence="1" id="KW-1133">Transmembrane helix</keyword>
<dbReference type="Pfam" id="PF08019">
    <property type="entry name" value="EptA_B_N"/>
    <property type="match status" value="1"/>
</dbReference>
<feature type="transmembrane region" description="Helical" evidence="1">
    <location>
        <begin position="42"/>
        <end position="65"/>
    </location>
</feature>
<dbReference type="InterPro" id="IPR012549">
    <property type="entry name" value="EptA-like_N"/>
</dbReference>
<feature type="transmembrane region" description="Helical" evidence="1">
    <location>
        <begin position="72"/>
        <end position="95"/>
    </location>
</feature>
<dbReference type="PANTHER" id="PTHR30443">
    <property type="entry name" value="INNER MEMBRANE PROTEIN"/>
    <property type="match status" value="1"/>
</dbReference>
<dbReference type="GO" id="GO:0009244">
    <property type="term" value="P:lipopolysaccharide core region biosynthetic process"/>
    <property type="evidence" value="ECO:0007669"/>
    <property type="project" value="TreeGrafter"/>
</dbReference>
<dbReference type="EC" id="2.7.-.-" evidence="3"/>
<evidence type="ECO:0000313" key="3">
    <source>
        <dbReference type="EMBL" id="SUI43527.1"/>
    </source>
</evidence>
<feature type="domain" description="Phosphoethanolamine transferase N-terminal" evidence="2">
    <location>
        <begin position="55"/>
        <end position="148"/>
    </location>
</feature>
<dbReference type="GO" id="GO:0005886">
    <property type="term" value="C:plasma membrane"/>
    <property type="evidence" value="ECO:0007669"/>
    <property type="project" value="UniProtKB-SubCell"/>
</dbReference>
<sequence length="184" mass="20785">MQKFRRWTQLQVSFFIAFYLGVLLNIPIFYRRYQQLHYDNSLSIGIEVLAAFCLVCFITLLISFLGRRLFRVLASLLVLSSVAASYYMVLFHVDIGYGILAAVMTTDVDLSKESVGWHFGVWVVLVSLLPLLLIWLAPMHEASYKRANHLAWYKKGGVMLTAGLLCWLPLKLMGAGTGSSRSGK</sequence>
<feature type="transmembrane region" description="Helical" evidence="1">
    <location>
        <begin position="12"/>
        <end position="30"/>
    </location>
</feature>
<evidence type="ECO:0000256" key="1">
    <source>
        <dbReference type="SAM" id="Phobius"/>
    </source>
</evidence>
<keyword evidence="1" id="KW-0812">Transmembrane</keyword>
<proteinExistence type="predicted"/>
<keyword evidence="3" id="KW-0808">Transferase</keyword>
<dbReference type="AlphaFoldDB" id="A0A379YEC6"/>
<protein>
    <submittedName>
        <fullName evidence="3">Phosphoethanolamine transferase eptB</fullName>
        <ecNumber evidence="3">2.7.-.-</ecNumber>
    </submittedName>
</protein>
<dbReference type="PANTHER" id="PTHR30443:SF3">
    <property type="entry name" value="KDO(2)-LIPID A PHOSPHOETHANOLAMINE 7''-TRANSFERASE"/>
    <property type="match status" value="1"/>
</dbReference>
<organism evidence="3 4">
    <name type="scientific">Serratia quinivorans</name>
    <dbReference type="NCBI Taxonomy" id="137545"/>
    <lineage>
        <taxon>Bacteria</taxon>
        <taxon>Pseudomonadati</taxon>
        <taxon>Pseudomonadota</taxon>
        <taxon>Gammaproteobacteria</taxon>
        <taxon>Enterobacterales</taxon>
        <taxon>Yersiniaceae</taxon>
        <taxon>Serratia</taxon>
    </lineage>
</organism>
<feature type="transmembrane region" description="Helical" evidence="1">
    <location>
        <begin position="115"/>
        <end position="136"/>
    </location>
</feature>
<evidence type="ECO:0000313" key="4">
    <source>
        <dbReference type="Proteomes" id="UP000255529"/>
    </source>
</evidence>
<feature type="transmembrane region" description="Helical" evidence="1">
    <location>
        <begin position="157"/>
        <end position="176"/>
    </location>
</feature>
<evidence type="ECO:0000259" key="2">
    <source>
        <dbReference type="Pfam" id="PF08019"/>
    </source>
</evidence>
<dbReference type="EMBL" id="UGYN01000002">
    <property type="protein sequence ID" value="SUI43527.1"/>
    <property type="molecule type" value="Genomic_DNA"/>
</dbReference>
<gene>
    <name evidence="3" type="primary">eptB_3</name>
    <name evidence="3" type="ORF">NCTC11544_00256</name>
</gene>
<dbReference type="GO" id="GO:0009245">
    <property type="term" value="P:lipid A biosynthetic process"/>
    <property type="evidence" value="ECO:0007669"/>
    <property type="project" value="TreeGrafter"/>
</dbReference>
<name>A0A379YEC6_9GAMM</name>
<accession>A0A379YEC6</accession>
<keyword evidence="1" id="KW-0472">Membrane</keyword>